<dbReference type="OrthoDB" id="3837964at2"/>
<protein>
    <recommendedName>
        <fullName evidence="3">Restriction endonuclease type IV Mrr domain-containing protein</fullName>
    </recommendedName>
</protein>
<dbReference type="EMBL" id="CP002160">
    <property type="protein sequence ID" value="ADL50622.1"/>
    <property type="molecule type" value="Genomic_DNA"/>
</dbReference>
<gene>
    <name evidence="1" type="ordered locus">Clocel_0852</name>
</gene>
<evidence type="ECO:0000313" key="2">
    <source>
        <dbReference type="Proteomes" id="UP000002730"/>
    </source>
</evidence>
<dbReference type="AlphaFoldDB" id="D9SSM5"/>
<dbReference type="HOGENOM" id="CLU_917350_0_0_9"/>
<dbReference type="KEGG" id="ccb:Clocel_0852"/>
<reference evidence="1 2" key="1">
    <citation type="submission" date="2010-08" db="EMBL/GenBank/DDBJ databases">
        <title>Complete sequence of Clostridium cellulovorans 743B.</title>
        <authorList>
            <consortium name="US DOE Joint Genome Institute"/>
            <person name="Lucas S."/>
            <person name="Copeland A."/>
            <person name="Lapidus A."/>
            <person name="Cheng J.-F."/>
            <person name="Bruce D."/>
            <person name="Goodwin L."/>
            <person name="Pitluck S."/>
            <person name="Chertkov O."/>
            <person name="Detter J.C."/>
            <person name="Han C."/>
            <person name="Tapia R."/>
            <person name="Land M."/>
            <person name="Hauser L."/>
            <person name="Chang Y.-J."/>
            <person name="Jeffries C."/>
            <person name="Kyrpides N."/>
            <person name="Ivanova N."/>
            <person name="Mikhailova N."/>
            <person name="Hemme C.L."/>
            <person name="Woyke T."/>
        </authorList>
    </citation>
    <scope>NUCLEOTIDE SEQUENCE [LARGE SCALE GENOMIC DNA]</scope>
    <source>
        <strain evidence="2">ATCC 35296 / DSM 3052 / OCM 3 / 743B</strain>
    </source>
</reference>
<organism evidence="1 2">
    <name type="scientific">Clostridium cellulovorans (strain ATCC 35296 / DSM 3052 / OCM 3 / 743B)</name>
    <dbReference type="NCBI Taxonomy" id="573061"/>
    <lineage>
        <taxon>Bacteria</taxon>
        <taxon>Bacillati</taxon>
        <taxon>Bacillota</taxon>
        <taxon>Clostridia</taxon>
        <taxon>Eubacteriales</taxon>
        <taxon>Clostridiaceae</taxon>
        <taxon>Clostridium</taxon>
    </lineage>
</organism>
<name>D9SSM5_CLOC7</name>
<sequence length="303" mass="35455">MAYLNTLNEHKMAKDIFVPILKKMDLKGVKFTGGSDEQGIDIEYYELSKPERFKQYVGIQFKKGDITYSARGTNNSIKEIKNQAEEAFQKEICSVNSGEVNYISRLIVATTGEINENARKLINKAKVKGENTRITYWDQERLAEYINEHWIDEFINYFGIKLEEQQNEEENNDEDEYIVNENYLNENYEKEVKKCRKVKKTMNSWQWEIIEAMINNIFDTDYSSISMSDLLMELESTEDNIRNELLNLVQLKYISLDEGEIYFDGNASDLSKLAHIIIDEMVGAEEFEGNEEYAKSLFFEIIK</sequence>
<dbReference type="RefSeq" id="WP_010076539.1">
    <property type="nucleotide sequence ID" value="NC_014393.1"/>
</dbReference>
<keyword evidence="2" id="KW-1185">Reference proteome</keyword>
<accession>D9SSM5</accession>
<evidence type="ECO:0008006" key="3">
    <source>
        <dbReference type="Google" id="ProtNLM"/>
    </source>
</evidence>
<proteinExistence type="predicted"/>
<evidence type="ECO:0000313" key="1">
    <source>
        <dbReference type="EMBL" id="ADL50622.1"/>
    </source>
</evidence>
<dbReference type="Proteomes" id="UP000002730">
    <property type="component" value="Chromosome"/>
</dbReference>